<dbReference type="RefSeq" id="WP_198616885.1">
    <property type="nucleotide sequence ID" value="NZ_JABANU010000001.1"/>
</dbReference>
<organism evidence="2 3">
    <name type="scientific">Staphylococcus canis</name>
    <dbReference type="NCBI Taxonomy" id="2724942"/>
    <lineage>
        <taxon>Bacteria</taxon>
        <taxon>Bacillati</taxon>
        <taxon>Bacillota</taxon>
        <taxon>Bacilli</taxon>
        <taxon>Bacillales</taxon>
        <taxon>Staphylococcaceae</taxon>
        <taxon>Staphylococcus</taxon>
    </lineage>
</organism>
<proteinExistence type="predicted"/>
<name>A0ABS0T5S6_9STAP</name>
<dbReference type="Pfam" id="PF13420">
    <property type="entry name" value="Acetyltransf_4"/>
    <property type="match status" value="1"/>
</dbReference>
<evidence type="ECO:0000313" key="2">
    <source>
        <dbReference type="EMBL" id="MBI5974095.1"/>
    </source>
</evidence>
<comment type="caution">
    <text evidence="2">The sequence shown here is derived from an EMBL/GenBank/DDBJ whole genome shotgun (WGS) entry which is preliminary data.</text>
</comment>
<dbReference type="Proteomes" id="UP000751852">
    <property type="component" value="Unassembled WGS sequence"/>
</dbReference>
<sequence>MIKILTEGHAEDFQNLIIEAYKNEPITFLHEFHYGDHLNLTDLENLLHPNNHNNNLVFGAFSNQKLIGIIELDFLPHPSKRHKAYIQSLYVTPQYRGQSISYKLIDALIQYARCHKVEQLILSIASNNIPARVFFNNLGFETFATEEAARKVDDQYIEEHWLIYVIGDSK</sequence>
<dbReference type="Gene3D" id="3.40.630.30">
    <property type="match status" value="1"/>
</dbReference>
<dbReference type="EMBL" id="JABANU010000001">
    <property type="protein sequence ID" value="MBI5974095.1"/>
    <property type="molecule type" value="Genomic_DNA"/>
</dbReference>
<dbReference type="SUPFAM" id="SSF55729">
    <property type="entry name" value="Acyl-CoA N-acyltransferases (Nat)"/>
    <property type="match status" value="1"/>
</dbReference>
<evidence type="ECO:0000259" key="1">
    <source>
        <dbReference type="PROSITE" id="PS51186"/>
    </source>
</evidence>
<dbReference type="PANTHER" id="PTHR43072">
    <property type="entry name" value="N-ACETYLTRANSFERASE"/>
    <property type="match status" value="1"/>
</dbReference>
<dbReference type="PROSITE" id="PS51186">
    <property type="entry name" value="GNAT"/>
    <property type="match status" value="1"/>
</dbReference>
<keyword evidence="3" id="KW-1185">Reference proteome</keyword>
<dbReference type="CDD" id="cd04301">
    <property type="entry name" value="NAT_SF"/>
    <property type="match status" value="1"/>
</dbReference>
<accession>A0ABS0T5S6</accession>
<dbReference type="PANTHER" id="PTHR43072:SF60">
    <property type="entry name" value="L-2,4-DIAMINOBUTYRIC ACID ACETYLTRANSFERASE"/>
    <property type="match status" value="1"/>
</dbReference>
<reference evidence="2 3" key="1">
    <citation type="submission" date="2020-04" db="EMBL/GenBank/DDBJ databases">
        <title>Staphylococcus species from domestic dog.</title>
        <authorList>
            <person name="Paterson G.K."/>
        </authorList>
    </citation>
    <scope>NUCLEOTIDE SEQUENCE [LARGE SCALE GENOMIC DNA]</scope>
    <source>
        <strain evidence="2 3">H16/1A</strain>
    </source>
</reference>
<feature type="domain" description="N-acetyltransferase" evidence="1">
    <location>
        <begin position="1"/>
        <end position="163"/>
    </location>
</feature>
<protein>
    <submittedName>
        <fullName evidence="2">GNAT family N-acetyltransferase</fullName>
    </submittedName>
</protein>
<evidence type="ECO:0000313" key="3">
    <source>
        <dbReference type="Proteomes" id="UP000751852"/>
    </source>
</evidence>
<dbReference type="InterPro" id="IPR000182">
    <property type="entry name" value="GNAT_dom"/>
</dbReference>
<dbReference type="InterPro" id="IPR016181">
    <property type="entry name" value="Acyl_CoA_acyltransferase"/>
</dbReference>
<gene>
    <name evidence="2" type="ORF">HHH54_00620</name>
</gene>